<dbReference type="Proteomes" id="UP000464314">
    <property type="component" value="Chromosome"/>
</dbReference>
<proteinExistence type="predicted"/>
<protein>
    <submittedName>
        <fullName evidence="2">Rhodanese-like domain-containing protein</fullName>
    </submittedName>
</protein>
<feature type="domain" description="Rhodanese" evidence="1">
    <location>
        <begin position="16"/>
        <end position="100"/>
    </location>
</feature>
<accession>A0A6P1TFJ3</accession>
<dbReference type="SUPFAM" id="SSF52821">
    <property type="entry name" value="Rhodanese/Cell cycle control phosphatase"/>
    <property type="match status" value="1"/>
</dbReference>
<dbReference type="InterPro" id="IPR036873">
    <property type="entry name" value="Rhodanese-like_dom_sf"/>
</dbReference>
<organism evidence="2 3">
    <name type="scientific">Anaerocolumna sedimenticola</name>
    <dbReference type="NCBI Taxonomy" id="2696063"/>
    <lineage>
        <taxon>Bacteria</taxon>
        <taxon>Bacillati</taxon>
        <taxon>Bacillota</taxon>
        <taxon>Clostridia</taxon>
        <taxon>Lachnospirales</taxon>
        <taxon>Lachnospiraceae</taxon>
        <taxon>Anaerocolumna</taxon>
    </lineage>
</organism>
<dbReference type="PANTHER" id="PTHR43031:SF1">
    <property type="entry name" value="PYRIDINE NUCLEOTIDE-DISULPHIDE OXIDOREDUCTASE"/>
    <property type="match status" value="1"/>
</dbReference>
<evidence type="ECO:0000259" key="1">
    <source>
        <dbReference type="PROSITE" id="PS50206"/>
    </source>
</evidence>
<dbReference type="PROSITE" id="PS50206">
    <property type="entry name" value="RHODANESE_3"/>
    <property type="match status" value="1"/>
</dbReference>
<dbReference type="InterPro" id="IPR050229">
    <property type="entry name" value="GlpE_sulfurtransferase"/>
</dbReference>
<dbReference type="Pfam" id="PF00581">
    <property type="entry name" value="Rhodanese"/>
    <property type="match status" value="1"/>
</dbReference>
<dbReference type="AlphaFoldDB" id="A0A6P1TFJ3"/>
<dbReference type="KEGG" id="anr:Ana3638_03160"/>
<keyword evidence="3" id="KW-1185">Reference proteome</keyword>
<dbReference type="Gene3D" id="3.40.250.10">
    <property type="entry name" value="Rhodanese-like domain"/>
    <property type="match status" value="1"/>
</dbReference>
<name>A0A6P1TFJ3_9FIRM</name>
<reference evidence="2 3" key="1">
    <citation type="submission" date="2020-01" db="EMBL/GenBank/DDBJ databases">
        <title>Genome analysis of Anaerocolumna sp. CBA3638.</title>
        <authorList>
            <person name="Kim J."/>
            <person name="Roh S.W."/>
        </authorList>
    </citation>
    <scope>NUCLEOTIDE SEQUENCE [LARGE SCALE GENOMIC DNA]</scope>
    <source>
        <strain evidence="2 3">CBA3638</strain>
    </source>
</reference>
<dbReference type="CDD" id="cd00158">
    <property type="entry name" value="RHOD"/>
    <property type="match status" value="1"/>
</dbReference>
<dbReference type="PANTHER" id="PTHR43031">
    <property type="entry name" value="FAD-DEPENDENT OXIDOREDUCTASE"/>
    <property type="match status" value="1"/>
</dbReference>
<sequence length="114" mass="13090">MTFETIRAKDVENYIGSNNVLIVDLRESNEYNRAHIPSAINIPYMDFENRKNALPFDQLLILYCDRGNLSLLLARELSKDGYQVKNIYGGIRAYRGPLEQNIYGGIPAYRGPFE</sequence>
<evidence type="ECO:0000313" key="2">
    <source>
        <dbReference type="EMBL" id="QHQ59914.1"/>
    </source>
</evidence>
<evidence type="ECO:0000313" key="3">
    <source>
        <dbReference type="Proteomes" id="UP000464314"/>
    </source>
</evidence>
<dbReference type="SMART" id="SM00450">
    <property type="entry name" value="RHOD"/>
    <property type="match status" value="1"/>
</dbReference>
<gene>
    <name evidence="2" type="ORF">Ana3638_03160</name>
</gene>
<dbReference type="InterPro" id="IPR001763">
    <property type="entry name" value="Rhodanese-like_dom"/>
</dbReference>
<dbReference type="EMBL" id="CP048000">
    <property type="protein sequence ID" value="QHQ59914.1"/>
    <property type="molecule type" value="Genomic_DNA"/>
</dbReference>
<dbReference type="RefSeq" id="WP_161836750.1">
    <property type="nucleotide sequence ID" value="NZ_CP048000.1"/>
</dbReference>